<dbReference type="CDD" id="cd00170">
    <property type="entry name" value="SEC14"/>
    <property type="match status" value="1"/>
</dbReference>
<evidence type="ECO:0000256" key="2">
    <source>
        <dbReference type="ARBA" id="ARBA00022848"/>
    </source>
</evidence>
<dbReference type="OMA" id="DIHARPC"/>
<evidence type="ECO:0000256" key="5">
    <source>
        <dbReference type="SAM" id="MobiDB-lite"/>
    </source>
</evidence>
<protein>
    <recommendedName>
        <fullName evidence="4">SEC14 homolog 3</fullName>
    </recommendedName>
</protein>
<comment type="subcellular location">
    <subcellularLocation>
        <location evidence="1">Microsome</location>
    </subcellularLocation>
</comment>
<dbReference type="GO" id="GO:0009410">
    <property type="term" value="P:response to xenobiotic stimulus"/>
    <property type="evidence" value="ECO:0007669"/>
    <property type="project" value="UniProtKB-ARBA"/>
</dbReference>
<evidence type="ECO:0000259" key="6">
    <source>
        <dbReference type="PROSITE" id="PS50191"/>
    </source>
</evidence>
<feature type="domain" description="CRAL-TRIO" evidence="6">
    <location>
        <begin position="139"/>
        <end position="296"/>
    </location>
</feature>
<feature type="compositionally biased region" description="Basic and acidic residues" evidence="5">
    <location>
        <begin position="9"/>
        <end position="19"/>
    </location>
</feature>
<keyword evidence="2" id="KW-0492">Microsome</keyword>
<dbReference type="InterPro" id="IPR001251">
    <property type="entry name" value="CRAL-TRIO_dom"/>
</dbReference>
<evidence type="ECO:0000313" key="8">
    <source>
        <dbReference type="Proteomes" id="UP000449547"/>
    </source>
</evidence>
<proteinExistence type="predicted"/>
<evidence type="ECO:0000313" key="7">
    <source>
        <dbReference type="EMBL" id="KAA8899783.1"/>
    </source>
</evidence>
<gene>
    <name evidence="7" type="ORF">DIURU_004040</name>
</gene>
<dbReference type="Gene3D" id="3.40.525.10">
    <property type="entry name" value="CRAL-TRIO lipid binding domain"/>
    <property type="match status" value="1"/>
</dbReference>
<dbReference type="Pfam" id="PF00650">
    <property type="entry name" value="CRAL_TRIO"/>
    <property type="match status" value="1"/>
</dbReference>
<dbReference type="FunFam" id="3.40.525.10:FF:000013">
    <property type="entry name" value="Phosphatidylinositol transfer protein PDR16"/>
    <property type="match status" value="1"/>
</dbReference>
<evidence type="ECO:0000256" key="4">
    <source>
        <dbReference type="ARBA" id="ARBA00083195"/>
    </source>
</evidence>
<reference evidence="7 8" key="1">
    <citation type="submission" date="2019-07" db="EMBL/GenBank/DDBJ databases">
        <title>Genome assembly of two rare yeast pathogens: Diutina rugosa and Trichomonascus ciferrii.</title>
        <authorList>
            <person name="Mixao V."/>
            <person name="Saus E."/>
            <person name="Hansen A."/>
            <person name="Lass-Flor C."/>
            <person name="Gabaldon T."/>
        </authorList>
    </citation>
    <scope>NUCLEOTIDE SEQUENCE [LARGE SCALE GENOMIC DNA]</scope>
    <source>
        <strain evidence="7 8">CBS 613</strain>
    </source>
</reference>
<name>A0A642UIM6_DIURU</name>
<dbReference type="OrthoDB" id="75724at2759"/>
<dbReference type="GO" id="GO:0032934">
    <property type="term" value="F:sterol binding"/>
    <property type="evidence" value="ECO:0007669"/>
    <property type="project" value="UniProtKB-ARBA"/>
</dbReference>
<dbReference type="PANTHER" id="PTHR45824">
    <property type="entry name" value="GH16843P"/>
    <property type="match status" value="1"/>
</dbReference>
<comment type="catalytic activity">
    <reaction evidence="3">
        <text>a 1,2-diacyl-sn-glycero-3-phospho-(1D-myo-inositol)(in) = a 1,2-diacyl-sn-glycero-3-phospho-(1D-myo-inositol)(out)</text>
        <dbReference type="Rhea" id="RHEA:38691"/>
        <dbReference type="ChEBI" id="CHEBI:57880"/>
    </reaction>
    <physiologicalReaction direction="left-to-right" evidence="3">
        <dbReference type="Rhea" id="RHEA:38692"/>
    </physiologicalReaction>
</comment>
<dbReference type="PROSITE" id="PS50191">
    <property type="entry name" value="CRAL_TRIO"/>
    <property type="match status" value="1"/>
</dbReference>
<dbReference type="InterPro" id="IPR036273">
    <property type="entry name" value="CRAL/TRIO_N_dom_sf"/>
</dbReference>
<dbReference type="RefSeq" id="XP_034011061.1">
    <property type="nucleotide sequence ID" value="XM_034156870.1"/>
</dbReference>
<comment type="caution">
    <text evidence="7">The sequence shown here is derived from an EMBL/GenBank/DDBJ whole genome shotgun (WGS) entry which is preliminary data.</text>
</comment>
<dbReference type="AlphaFoldDB" id="A0A642UIM6"/>
<dbReference type="Proteomes" id="UP000449547">
    <property type="component" value="Unassembled WGS sequence"/>
</dbReference>
<dbReference type="SMART" id="SM00516">
    <property type="entry name" value="SEC14"/>
    <property type="match status" value="1"/>
</dbReference>
<dbReference type="PANTHER" id="PTHR45824:SF29">
    <property type="entry name" value="GH16843P"/>
    <property type="match status" value="1"/>
</dbReference>
<dbReference type="EMBL" id="SWFT01000120">
    <property type="protein sequence ID" value="KAA8899783.1"/>
    <property type="molecule type" value="Genomic_DNA"/>
</dbReference>
<dbReference type="SUPFAM" id="SSF46938">
    <property type="entry name" value="CRAL/TRIO N-terminal domain"/>
    <property type="match status" value="1"/>
</dbReference>
<dbReference type="InterPro" id="IPR052578">
    <property type="entry name" value="PI_Transfer_CRAL-TRIO"/>
</dbReference>
<dbReference type="GO" id="GO:0071944">
    <property type="term" value="C:cell periphery"/>
    <property type="evidence" value="ECO:0007669"/>
    <property type="project" value="UniProtKB-ARBA"/>
</dbReference>
<keyword evidence="8" id="KW-1185">Reference proteome</keyword>
<accession>A0A642UIM6</accession>
<sequence length="345" mass="39459">MVLNKLRGKTQDHGSDHKSGPVVYTPFDHPSGASKVPAEAKLSDTQLDKYQQVYAHFASADIKVASSEETHKHKDPSHMSPLTDAEKAWLTRECFLRYLRATKWVVADAIDRIELTLAWRREFGVAGKFEADNVVNGKLCSEENETGKEVILGFENDSRPCLYLKPGRQNTKTSQRQVQHLVYMLERVIDFMPSGQDQLALLIDFKAHPVGTQGGKIPPVSIGRQVLHILQTHYPERLGKALLTNIPWLGRTFMNIIYPFIDPMTREKLVFDQPFPNYVPVEQLDQDFGGDVNFEYDHAKYWPVMVEMAEKKRQRYYERFDKFGKKVGLSEIDLRGDGDDLVHPV</sequence>
<dbReference type="Pfam" id="PF03765">
    <property type="entry name" value="CRAL_TRIO_N"/>
    <property type="match status" value="1"/>
</dbReference>
<dbReference type="VEuPathDB" id="FungiDB:DIURU_004040"/>
<dbReference type="SMART" id="SM01100">
    <property type="entry name" value="CRAL_TRIO_N"/>
    <property type="match status" value="1"/>
</dbReference>
<dbReference type="GO" id="GO:0008526">
    <property type="term" value="F:phosphatidylinositol transfer activity"/>
    <property type="evidence" value="ECO:0007669"/>
    <property type="project" value="UniProtKB-ARBA"/>
</dbReference>
<keyword evidence="2" id="KW-0256">Endoplasmic reticulum</keyword>
<dbReference type="InterPro" id="IPR011074">
    <property type="entry name" value="CRAL/TRIO_N_dom"/>
</dbReference>
<organism evidence="7 8">
    <name type="scientific">Diutina rugosa</name>
    <name type="common">Yeast</name>
    <name type="synonym">Candida rugosa</name>
    <dbReference type="NCBI Taxonomy" id="5481"/>
    <lineage>
        <taxon>Eukaryota</taxon>
        <taxon>Fungi</taxon>
        <taxon>Dikarya</taxon>
        <taxon>Ascomycota</taxon>
        <taxon>Saccharomycotina</taxon>
        <taxon>Pichiomycetes</taxon>
        <taxon>Debaryomycetaceae</taxon>
        <taxon>Diutina</taxon>
    </lineage>
</organism>
<dbReference type="SUPFAM" id="SSF52087">
    <property type="entry name" value="CRAL/TRIO domain"/>
    <property type="match status" value="1"/>
</dbReference>
<evidence type="ECO:0000256" key="3">
    <source>
        <dbReference type="ARBA" id="ARBA00024146"/>
    </source>
</evidence>
<dbReference type="InterPro" id="IPR036865">
    <property type="entry name" value="CRAL-TRIO_dom_sf"/>
</dbReference>
<evidence type="ECO:0000256" key="1">
    <source>
        <dbReference type="ARBA" id="ARBA00004144"/>
    </source>
</evidence>
<dbReference type="GeneID" id="54782691"/>
<feature type="region of interest" description="Disordered" evidence="5">
    <location>
        <begin position="1"/>
        <end position="22"/>
    </location>
</feature>